<dbReference type="STRING" id="1658172.A0A1B7P8C6"/>
<dbReference type="PANTHER" id="PTHR42973">
    <property type="entry name" value="BINDING OXIDOREDUCTASE, PUTATIVE (AFU_ORTHOLOGUE AFUA_1G17690)-RELATED"/>
    <property type="match status" value="1"/>
</dbReference>
<comment type="caution">
    <text evidence="8">The sequence shown here is derived from an EMBL/GenBank/DDBJ whole genome shotgun (WGS) entry which is preliminary data.</text>
</comment>
<comment type="similarity">
    <text evidence="2">Belongs to the oxygen-dependent FAD-linked oxidoreductase family.</text>
</comment>
<dbReference type="OrthoDB" id="9983560at2759"/>
<dbReference type="InterPro" id="IPR016166">
    <property type="entry name" value="FAD-bd_PCMH"/>
</dbReference>
<gene>
    <name evidence="8" type="ORF">ACJ72_00370</name>
</gene>
<keyword evidence="3" id="KW-0285">Flavoprotein</keyword>
<evidence type="ECO:0000256" key="5">
    <source>
        <dbReference type="ARBA" id="ARBA00023002"/>
    </source>
</evidence>
<proteinExistence type="inferred from homology"/>
<dbReference type="PROSITE" id="PS51387">
    <property type="entry name" value="FAD_PCMH"/>
    <property type="match status" value="1"/>
</dbReference>
<dbReference type="AlphaFoldDB" id="A0A1B7P8C6"/>
<keyword evidence="9" id="KW-1185">Reference proteome</keyword>
<dbReference type="Pfam" id="PF08031">
    <property type="entry name" value="BBE"/>
    <property type="match status" value="1"/>
</dbReference>
<reference evidence="8 9" key="1">
    <citation type="submission" date="2015-07" db="EMBL/GenBank/DDBJ databases">
        <title>Emmonsia species relationships and genome sequence.</title>
        <authorList>
            <person name="Cuomo C.A."/>
            <person name="Schwartz I.S."/>
            <person name="Kenyon C."/>
            <person name="de Hoog G.S."/>
            <person name="Govender N.P."/>
            <person name="Botha A."/>
            <person name="Moreno L."/>
            <person name="de Vries M."/>
            <person name="Munoz J.F."/>
            <person name="Stielow J.B."/>
        </authorList>
    </citation>
    <scope>NUCLEOTIDE SEQUENCE [LARGE SCALE GENOMIC DNA]</scope>
    <source>
        <strain evidence="8 9">CBS 136260</strain>
    </source>
</reference>
<feature type="signal peptide" evidence="6">
    <location>
        <begin position="1"/>
        <end position="23"/>
    </location>
</feature>
<comment type="cofactor">
    <cofactor evidence="1">
        <name>FAD</name>
        <dbReference type="ChEBI" id="CHEBI:57692"/>
    </cofactor>
</comment>
<dbReference type="Pfam" id="PF01565">
    <property type="entry name" value="FAD_binding_4"/>
    <property type="match status" value="1"/>
</dbReference>
<evidence type="ECO:0000256" key="2">
    <source>
        <dbReference type="ARBA" id="ARBA00005466"/>
    </source>
</evidence>
<feature type="domain" description="FAD-binding PCMH-type" evidence="7">
    <location>
        <begin position="119"/>
        <end position="306"/>
    </location>
</feature>
<keyword evidence="4" id="KW-0274">FAD</keyword>
<feature type="chain" id="PRO_5008598472" description="FAD-binding PCMH-type domain-containing protein" evidence="6">
    <location>
        <begin position="24"/>
        <end position="595"/>
    </location>
</feature>
<evidence type="ECO:0000256" key="3">
    <source>
        <dbReference type="ARBA" id="ARBA00022630"/>
    </source>
</evidence>
<dbReference type="InterPro" id="IPR036318">
    <property type="entry name" value="FAD-bd_PCMH-like_sf"/>
</dbReference>
<dbReference type="SUPFAM" id="SSF56176">
    <property type="entry name" value="FAD-binding/transporter-associated domain-like"/>
    <property type="match status" value="1"/>
</dbReference>
<dbReference type="InterPro" id="IPR006094">
    <property type="entry name" value="Oxid_FAD_bind_N"/>
</dbReference>
<evidence type="ECO:0000256" key="6">
    <source>
        <dbReference type="SAM" id="SignalP"/>
    </source>
</evidence>
<dbReference type="InterPro" id="IPR050416">
    <property type="entry name" value="FAD-linked_Oxidoreductase"/>
</dbReference>
<organism evidence="8 9">
    <name type="scientific">Emergomyces africanus</name>
    <dbReference type="NCBI Taxonomy" id="1955775"/>
    <lineage>
        <taxon>Eukaryota</taxon>
        <taxon>Fungi</taxon>
        <taxon>Dikarya</taxon>
        <taxon>Ascomycota</taxon>
        <taxon>Pezizomycotina</taxon>
        <taxon>Eurotiomycetes</taxon>
        <taxon>Eurotiomycetidae</taxon>
        <taxon>Onygenales</taxon>
        <taxon>Ajellomycetaceae</taxon>
        <taxon>Emergomyces</taxon>
    </lineage>
</organism>
<evidence type="ECO:0000256" key="1">
    <source>
        <dbReference type="ARBA" id="ARBA00001974"/>
    </source>
</evidence>
<evidence type="ECO:0000313" key="8">
    <source>
        <dbReference type="EMBL" id="OAX85248.1"/>
    </source>
</evidence>
<dbReference type="GO" id="GO:0071949">
    <property type="term" value="F:FAD binding"/>
    <property type="evidence" value="ECO:0007669"/>
    <property type="project" value="InterPro"/>
</dbReference>
<dbReference type="EMBL" id="LGUA01000019">
    <property type="protein sequence ID" value="OAX85248.1"/>
    <property type="molecule type" value="Genomic_DNA"/>
</dbReference>
<dbReference type="GO" id="GO:0016491">
    <property type="term" value="F:oxidoreductase activity"/>
    <property type="evidence" value="ECO:0007669"/>
    <property type="project" value="UniProtKB-KW"/>
</dbReference>
<protein>
    <recommendedName>
        <fullName evidence="7">FAD-binding PCMH-type domain-containing protein</fullName>
    </recommendedName>
</protein>
<evidence type="ECO:0000259" key="7">
    <source>
        <dbReference type="PROSITE" id="PS51387"/>
    </source>
</evidence>
<sequence>MHSLLKFAAALLLIGLLTGLSRGQHPSCRCKPDDPCWPSSHQWKRLNESVQGNLVTVRPVGSVCHDPTYDPEACMKTKNITNNSNWRAEQPGAVQFPNWETWLAHNESCYVDSPRGAPCGQGRISVYSVLAESPSQIQEAVRFARRHDLRLAIKASGHDFLGRSSAPNSLQISTYRMKDITFTDNFVPKGRKKYGKGKEAAVTLGAGVGLSDLYEALSKKGVIAVAGLSHTVAAPGGYIQGGGHSPLGPWKGMASDNALEFKVVTPEGDLITVNEYQHTDLFWALRGGGGGTFGVVASVTVRTWPDPPMILGSVNITTSIANSKGYWSAVKEFHTALPEFSKKGASGYYFIIPESPPLPDIGSVSAIIIALMFADQDDQAAVERLLQPLVAAVKKLDNVTISTSIIASPRTNEVITGMLQGGADQTGGAVAIGSRLISRDFLVSSDGPAKLADALSRIESQQGSVITGHIVAGGQVAKNSGKVDSALNPAWRKALTHITFGYSWPSSMPFYEQQKIYEKITNVWVPILKALEPGKMGAYLNEADSHEADFQESFWGGNYRRLYAIKRKWDPTGLFISRRGVGSEDWDDDGLCRVG</sequence>
<accession>A0A1B7P8C6</accession>
<keyword evidence="6" id="KW-0732">Signal</keyword>
<name>A0A1B7P8C6_9EURO</name>
<evidence type="ECO:0000256" key="4">
    <source>
        <dbReference type="ARBA" id="ARBA00022827"/>
    </source>
</evidence>
<keyword evidence="5" id="KW-0560">Oxidoreductase</keyword>
<evidence type="ECO:0000313" key="9">
    <source>
        <dbReference type="Proteomes" id="UP000091918"/>
    </source>
</evidence>
<dbReference type="InterPro" id="IPR012951">
    <property type="entry name" value="BBE"/>
</dbReference>
<dbReference type="Proteomes" id="UP000091918">
    <property type="component" value="Unassembled WGS sequence"/>
</dbReference>
<dbReference type="Gene3D" id="3.30.465.10">
    <property type="match status" value="2"/>
</dbReference>
<dbReference type="InterPro" id="IPR016169">
    <property type="entry name" value="FAD-bd_PCMH_sub2"/>
</dbReference>
<dbReference type="PANTHER" id="PTHR42973:SF39">
    <property type="entry name" value="FAD-BINDING PCMH-TYPE DOMAIN-CONTAINING PROTEIN"/>
    <property type="match status" value="1"/>
</dbReference>